<protein>
    <submittedName>
        <fullName evidence="3">SIS domain-containing protein</fullName>
    </submittedName>
</protein>
<dbReference type="PANTHER" id="PTHR32502:SF3">
    <property type="entry name" value="D-GALACTOSAMINE-6-PHOSPHATE DEAMINASE AGAS-RELATED"/>
    <property type="match status" value="1"/>
</dbReference>
<gene>
    <name evidence="3" type="ORF">QWY96_17375</name>
</gene>
<accession>A0ABT8CKJ3</accession>
<dbReference type="RefSeq" id="WP_261839887.1">
    <property type="nucleotide sequence ID" value="NZ_AP025459.1"/>
</dbReference>
<dbReference type="PROSITE" id="PS51464">
    <property type="entry name" value="SIS"/>
    <property type="match status" value="2"/>
</dbReference>
<dbReference type="Proteomes" id="UP001223712">
    <property type="component" value="Unassembled WGS sequence"/>
</dbReference>
<keyword evidence="1" id="KW-0677">Repeat</keyword>
<evidence type="ECO:0000313" key="4">
    <source>
        <dbReference type="Proteomes" id="UP001223712"/>
    </source>
</evidence>
<evidence type="ECO:0000256" key="1">
    <source>
        <dbReference type="ARBA" id="ARBA00022737"/>
    </source>
</evidence>
<dbReference type="Pfam" id="PF01380">
    <property type="entry name" value="SIS"/>
    <property type="match status" value="1"/>
</dbReference>
<dbReference type="InterPro" id="IPR050303">
    <property type="entry name" value="GatZ_KbaZ_carbometab"/>
</dbReference>
<evidence type="ECO:0000259" key="2">
    <source>
        <dbReference type="PROSITE" id="PS51464"/>
    </source>
</evidence>
<dbReference type="EMBL" id="JAUFQY010000002">
    <property type="protein sequence ID" value="MDN3702233.1"/>
    <property type="molecule type" value="Genomic_DNA"/>
</dbReference>
<dbReference type="Gene3D" id="3.40.50.10490">
    <property type="entry name" value="Glucose-6-phosphate isomerase like protein, domain 1"/>
    <property type="match status" value="2"/>
</dbReference>
<dbReference type="CDD" id="cd05008">
    <property type="entry name" value="SIS_GlmS_GlmD_1"/>
    <property type="match status" value="1"/>
</dbReference>
<comment type="caution">
    <text evidence="3">The sequence shown here is derived from an EMBL/GenBank/DDBJ whole genome shotgun (WGS) entry which is preliminary data.</text>
</comment>
<organism evidence="3 4">
    <name type="scientific">Vibrio artabrorum</name>
    <dbReference type="NCBI Taxonomy" id="446374"/>
    <lineage>
        <taxon>Bacteria</taxon>
        <taxon>Pseudomonadati</taxon>
        <taxon>Pseudomonadota</taxon>
        <taxon>Gammaproteobacteria</taxon>
        <taxon>Vibrionales</taxon>
        <taxon>Vibrionaceae</taxon>
        <taxon>Vibrio</taxon>
    </lineage>
</organism>
<reference evidence="4" key="1">
    <citation type="journal article" date="2019" name="Int. J. Syst. Evol. Microbiol.">
        <title>The Global Catalogue of Microorganisms (GCM) 10K type strain sequencing project: providing services to taxonomists for standard genome sequencing and annotation.</title>
        <authorList>
            <consortium name="The Broad Institute Genomics Platform"/>
            <consortium name="The Broad Institute Genome Sequencing Center for Infectious Disease"/>
            <person name="Wu L."/>
            <person name="Ma J."/>
        </authorList>
    </citation>
    <scope>NUCLEOTIDE SEQUENCE [LARGE SCALE GENOMIC DNA]</scope>
    <source>
        <strain evidence="4">CECT 7226</strain>
    </source>
</reference>
<proteinExistence type="predicted"/>
<feature type="domain" description="SIS" evidence="2">
    <location>
        <begin position="46"/>
        <end position="198"/>
    </location>
</feature>
<keyword evidence="4" id="KW-1185">Reference proteome</keyword>
<evidence type="ECO:0000313" key="3">
    <source>
        <dbReference type="EMBL" id="MDN3702233.1"/>
    </source>
</evidence>
<dbReference type="InterPro" id="IPR046348">
    <property type="entry name" value="SIS_dom_sf"/>
</dbReference>
<name>A0ABT8CKJ3_9VIBR</name>
<dbReference type="PANTHER" id="PTHR32502">
    <property type="entry name" value="N-ACETYLGALACTOSAMINE PERMEASE II COMPONENT-RELATED"/>
    <property type="match status" value="1"/>
</dbReference>
<dbReference type="SUPFAM" id="SSF53697">
    <property type="entry name" value="SIS domain"/>
    <property type="match status" value="1"/>
</dbReference>
<feature type="domain" description="SIS" evidence="2">
    <location>
        <begin position="214"/>
        <end position="345"/>
    </location>
</feature>
<dbReference type="InterPro" id="IPR035466">
    <property type="entry name" value="GlmS/AgaS_SIS"/>
</dbReference>
<dbReference type="InterPro" id="IPR001347">
    <property type="entry name" value="SIS_dom"/>
</dbReference>
<sequence length="365" mass="40352">MKLLTGRTKAKLKELGAFHTASEIYSQPQKWREVVDIHQSWEFKELYSSVGSEYDKIIFVGAGTSEFAGGFVANYLKPHIKTNVLSLSTADIVENPTLHLDGNEKILMVSFARSGNSPESIACVEISNHICSNIQHLIITCNEEGALYRLALTHNKYRVMLMPEGTNDVGFAMTSSISSMMIAALCTFMPKGFETAIFEVADAVDSLLEQYSNSAQDIARQHFDRIVYLGSGALKSIAQEASLKMLELTAGKVACQFDSPLAYRHGPKSFITPNTYIISLFSKESYTVQYDKDVYKEIINDGIGYTAKIDVGAISSDLLAFPYLVFAQLVALEKSIHEHILPDTPCLTGEVNRVVQGVTIFPFTK</sequence>